<name>A0A6N8G046_9CHRO</name>
<reference evidence="1 2" key="1">
    <citation type="journal article" date="2019" name="Front. Microbiol.">
        <title>Genomic Features for Desiccation Tolerance and Sugar Biosynthesis in the Extremophile Gloeocapsopsis sp. UTEX B3054.</title>
        <authorList>
            <person name="Urrejola C."/>
            <person name="Alcorta J."/>
            <person name="Salas L."/>
            <person name="Vasquez M."/>
            <person name="Polz M.F."/>
            <person name="Vicuna R."/>
            <person name="Diez B."/>
        </authorList>
    </citation>
    <scope>NUCLEOTIDE SEQUENCE [LARGE SCALE GENOMIC DNA]</scope>
    <source>
        <strain evidence="1 2">1H9</strain>
    </source>
</reference>
<proteinExistence type="predicted"/>
<comment type="caution">
    <text evidence="1">The sequence shown here is derived from an EMBL/GenBank/DDBJ whole genome shotgun (WGS) entry which is preliminary data.</text>
</comment>
<dbReference type="EMBL" id="NAPY01000035">
    <property type="protein sequence ID" value="MUL38272.1"/>
    <property type="molecule type" value="Genomic_DNA"/>
</dbReference>
<accession>A0A6N8G046</accession>
<protein>
    <submittedName>
        <fullName evidence="1">Uncharacterized protein</fullName>
    </submittedName>
</protein>
<organism evidence="1 2">
    <name type="scientific">Gloeocapsopsis dulcis AAB1 = 1H9</name>
    <dbReference type="NCBI Taxonomy" id="1433147"/>
    <lineage>
        <taxon>Bacteria</taxon>
        <taxon>Bacillati</taxon>
        <taxon>Cyanobacteriota</taxon>
        <taxon>Cyanophyceae</taxon>
        <taxon>Oscillatoriophycideae</taxon>
        <taxon>Chroococcales</taxon>
        <taxon>Chroococcaceae</taxon>
        <taxon>Gloeocapsopsis</taxon>
        <taxon>Gloeocapsopsis dulcis</taxon>
    </lineage>
</organism>
<evidence type="ECO:0000313" key="1">
    <source>
        <dbReference type="EMBL" id="MUL38272.1"/>
    </source>
</evidence>
<gene>
    <name evidence="1" type="ORF">BWI75_18530</name>
</gene>
<evidence type="ECO:0000313" key="2">
    <source>
        <dbReference type="Proteomes" id="UP000441797"/>
    </source>
</evidence>
<keyword evidence="2" id="KW-1185">Reference proteome</keyword>
<sequence length="59" mass="6798">MILKSYAFFRGATQGLFFLEVIMSLKVVIESNTGTKICWNSVMDEQTYLVQKWNEFVAA</sequence>
<dbReference type="Proteomes" id="UP000441797">
    <property type="component" value="Unassembled WGS sequence"/>
</dbReference>
<dbReference type="AlphaFoldDB" id="A0A6N8G046"/>